<dbReference type="EMBL" id="KZ293711">
    <property type="protein sequence ID" value="PBK82959.1"/>
    <property type="molecule type" value="Genomic_DNA"/>
</dbReference>
<evidence type="ECO:0000313" key="2">
    <source>
        <dbReference type="Proteomes" id="UP000217790"/>
    </source>
</evidence>
<dbReference type="InParanoid" id="A0A2H3CIN5"/>
<accession>A0A2H3CIN5</accession>
<dbReference type="AlphaFoldDB" id="A0A2H3CIN5"/>
<sequence>MDGKGAEKIILKIASVTPRLQMVRQTNLLLFKLWIQVQNIFTMLALSIPVKSLAKPRGYWDVGPAHQYKSDRMQIVLNTLEYPLCRSRGGRPPWAKRYLKDYAITHMRKIHSVGPRIFICFGSQIKHGKSGIKPRFLDVFSISFTFGFGFGVLVQKSYVFRVENQLSGFGYQIPKAKSSLKGKKDFTWVLIGFGMCTLFPKYHGKSQRSLGRDFPFGISDPNPDSRFSTPNMQAKIQMQKWFTAGFAALVLCAKTRSNPPKYLTPRKYESITAVKGLAK</sequence>
<reference evidence="2" key="1">
    <citation type="journal article" date="2017" name="Nat. Ecol. Evol.">
        <title>Genome expansion and lineage-specific genetic innovations in the forest pathogenic fungi Armillaria.</title>
        <authorList>
            <person name="Sipos G."/>
            <person name="Prasanna A.N."/>
            <person name="Walter M.C."/>
            <person name="O'Connor E."/>
            <person name="Balint B."/>
            <person name="Krizsan K."/>
            <person name="Kiss B."/>
            <person name="Hess J."/>
            <person name="Varga T."/>
            <person name="Slot J."/>
            <person name="Riley R."/>
            <person name="Boka B."/>
            <person name="Rigling D."/>
            <person name="Barry K."/>
            <person name="Lee J."/>
            <person name="Mihaltcheva S."/>
            <person name="LaButti K."/>
            <person name="Lipzen A."/>
            <person name="Waldron R."/>
            <person name="Moloney N.M."/>
            <person name="Sperisen C."/>
            <person name="Kredics L."/>
            <person name="Vagvoelgyi C."/>
            <person name="Patrignani A."/>
            <person name="Fitzpatrick D."/>
            <person name="Nagy I."/>
            <person name="Doyle S."/>
            <person name="Anderson J.B."/>
            <person name="Grigoriev I.V."/>
            <person name="Gueldener U."/>
            <person name="Muensterkoetter M."/>
            <person name="Nagy L.G."/>
        </authorList>
    </citation>
    <scope>NUCLEOTIDE SEQUENCE [LARGE SCALE GENOMIC DNA]</scope>
    <source>
        <strain evidence="2">Ar21-2</strain>
    </source>
</reference>
<keyword evidence="2" id="KW-1185">Reference proteome</keyword>
<name>A0A2H3CIN5_ARMGA</name>
<organism evidence="1 2">
    <name type="scientific">Armillaria gallica</name>
    <name type="common">Bulbous honey fungus</name>
    <name type="synonym">Armillaria bulbosa</name>
    <dbReference type="NCBI Taxonomy" id="47427"/>
    <lineage>
        <taxon>Eukaryota</taxon>
        <taxon>Fungi</taxon>
        <taxon>Dikarya</taxon>
        <taxon>Basidiomycota</taxon>
        <taxon>Agaricomycotina</taxon>
        <taxon>Agaricomycetes</taxon>
        <taxon>Agaricomycetidae</taxon>
        <taxon>Agaricales</taxon>
        <taxon>Marasmiineae</taxon>
        <taxon>Physalacriaceae</taxon>
        <taxon>Armillaria</taxon>
    </lineage>
</organism>
<gene>
    <name evidence="1" type="ORF">ARMGADRAFT_1038249</name>
</gene>
<protein>
    <submittedName>
        <fullName evidence="1">Uncharacterized protein</fullName>
    </submittedName>
</protein>
<evidence type="ECO:0000313" key="1">
    <source>
        <dbReference type="EMBL" id="PBK82959.1"/>
    </source>
</evidence>
<dbReference type="Proteomes" id="UP000217790">
    <property type="component" value="Unassembled WGS sequence"/>
</dbReference>
<proteinExistence type="predicted"/>